<keyword evidence="1" id="KW-0175">Coiled coil</keyword>
<dbReference type="OrthoDB" id="10483942at2759"/>
<proteinExistence type="predicted"/>
<dbReference type="AlphaFoldDB" id="A0A9P5ASM0"/>
<evidence type="ECO:0000256" key="2">
    <source>
        <dbReference type="SAM" id="MobiDB-lite"/>
    </source>
</evidence>
<sequence>MASNVGPLSTSTDSEDIFEGLPRVSQHYALDVKKLINKYPWEYVHEVVVDSWDINKLETLSGLLSKRKEQPEPKTTSLEDVRAALVAKVQAHHIKYRTKLINLDIWAVTSQFFPCHSETKKRTGKRLSSVTSERQEPPRRVRPEKTPESAVQFANAVDAITLARNLHADTAQALDESSKQPRPRALSLEEQSSGKTVTPNSLDRIETSKILNSRHSVSNDISIDILSTPIPLAGQPDYTSPSPELSAQPDGVSDNGATAEDTTFLQESDNCVQFGDQTSQFIQQQQVTYERHAKMRNDRKSMSKTRSAKLKAQIKHAEAEIARDQKGLDVATKALNYATTRINTATEDIDLMRSFLTSGQALYNKSRASGLKIGPTVQELTDTRRYLSESEGQLKIATDDAQELAAKMQSTERKIRKVTTKVNELKELLKKEENTEAEINKKATREMRALKLAAVGEKAAQILEDKYPDFFRELDEMCMPGSPEA</sequence>
<gene>
    <name evidence="3" type="ORF">FBEOM_2080</name>
</gene>
<feature type="compositionally biased region" description="Basic and acidic residues" evidence="2">
    <location>
        <begin position="133"/>
        <end position="147"/>
    </location>
</feature>
<comment type="caution">
    <text evidence="3">The sequence shown here is derived from an EMBL/GenBank/DDBJ whole genome shotgun (WGS) entry which is preliminary data.</text>
</comment>
<organism evidence="3 4">
    <name type="scientific">Fusarium beomiforme</name>
    <dbReference type="NCBI Taxonomy" id="44412"/>
    <lineage>
        <taxon>Eukaryota</taxon>
        <taxon>Fungi</taxon>
        <taxon>Dikarya</taxon>
        <taxon>Ascomycota</taxon>
        <taxon>Pezizomycotina</taxon>
        <taxon>Sordariomycetes</taxon>
        <taxon>Hypocreomycetidae</taxon>
        <taxon>Hypocreales</taxon>
        <taxon>Nectriaceae</taxon>
        <taxon>Fusarium</taxon>
        <taxon>Fusarium burgessii species complex</taxon>
    </lineage>
</organism>
<accession>A0A9P5ASM0</accession>
<feature type="region of interest" description="Disordered" evidence="2">
    <location>
        <begin position="171"/>
        <end position="200"/>
    </location>
</feature>
<reference evidence="3" key="2">
    <citation type="submission" date="2020-02" db="EMBL/GenBank/DDBJ databases">
        <title>Identification and distribution of gene clusters putatively required for synthesis of sphingolipid metabolism inhibitors in phylogenetically diverse species of the filamentous fungus Fusarium.</title>
        <authorList>
            <person name="Kim H.-S."/>
            <person name="Busman M."/>
            <person name="Brown D.W."/>
            <person name="Divon H."/>
            <person name="Uhlig S."/>
            <person name="Proctor R.H."/>
        </authorList>
    </citation>
    <scope>NUCLEOTIDE SEQUENCE</scope>
    <source>
        <strain evidence="3">NRRL 25174</strain>
    </source>
</reference>
<protein>
    <submittedName>
        <fullName evidence="3">Uncharacterized protein</fullName>
    </submittedName>
</protein>
<feature type="coiled-coil region" evidence="1">
    <location>
        <begin position="387"/>
        <end position="445"/>
    </location>
</feature>
<reference evidence="3" key="1">
    <citation type="journal article" date="2017" name="Mycologia">
        <title>Fusarium algeriense, sp. nov., a novel toxigenic crown rot pathogen of durum wheat from Algeria is nested in the Fusarium burgessii species complex.</title>
        <authorList>
            <person name="Laraba I."/>
            <person name="Keddad A."/>
            <person name="Boureghda H."/>
            <person name="Abdallah N."/>
            <person name="Vaughan M.M."/>
            <person name="Proctor R.H."/>
            <person name="Busman M."/>
            <person name="O'Donnell K."/>
        </authorList>
    </citation>
    <scope>NUCLEOTIDE SEQUENCE</scope>
    <source>
        <strain evidence="3">NRRL 25174</strain>
    </source>
</reference>
<feature type="region of interest" description="Disordered" evidence="2">
    <location>
        <begin position="232"/>
        <end position="258"/>
    </location>
</feature>
<evidence type="ECO:0000313" key="3">
    <source>
        <dbReference type="EMBL" id="KAF4343973.1"/>
    </source>
</evidence>
<feature type="compositionally biased region" description="Polar residues" evidence="2">
    <location>
        <begin position="189"/>
        <end position="200"/>
    </location>
</feature>
<dbReference type="EMBL" id="PVQB02000071">
    <property type="protein sequence ID" value="KAF4343973.1"/>
    <property type="molecule type" value="Genomic_DNA"/>
</dbReference>
<name>A0A9P5ASM0_9HYPO</name>
<dbReference type="Proteomes" id="UP000730481">
    <property type="component" value="Unassembled WGS sequence"/>
</dbReference>
<feature type="region of interest" description="Disordered" evidence="2">
    <location>
        <begin position="123"/>
        <end position="149"/>
    </location>
</feature>
<evidence type="ECO:0000256" key="1">
    <source>
        <dbReference type="SAM" id="Coils"/>
    </source>
</evidence>
<keyword evidence="4" id="KW-1185">Reference proteome</keyword>
<evidence type="ECO:0000313" key="4">
    <source>
        <dbReference type="Proteomes" id="UP000730481"/>
    </source>
</evidence>